<accession>A0A5J4YLA2</accession>
<keyword evidence="2" id="KW-1185">Reference proteome</keyword>
<dbReference type="AlphaFoldDB" id="A0A5J4YLA2"/>
<protein>
    <submittedName>
        <fullName evidence="1">Uncharacterized protein</fullName>
    </submittedName>
</protein>
<evidence type="ECO:0000313" key="2">
    <source>
        <dbReference type="Proteomes" id="UP000324585"/>
    </source>
</evidence>
<sequence>MSMLDTMERVFSEYVVHSHDGEERLQADRQGGHRLLEQLPLAADAVVKIFGLDGVGLAAIQGFKEYVHGQLVASDARITRVLTRIKQLSVSGMHFEASTLSLWFSSSGQNAWVPATCVGSLNHEGTIQSFRYLVDADDRRALFDAMNGFPTAESVVRNVIHGISTRDGPLLSSLYAHNVTYNLQDAMESVGREASVDFIAKNLPSEFALESSPVWSALSAKRHPRPVKRFDEKSWIVDFDSFGLMGKDMRCMAAGEGKFIIQLTTGNLVQRVDAFIDLTTLNMGIAMCRHIILRSRGVYE</sequence>
<organism evidence="1 2">
    <name type="scientific">Porphyridium purpureum</name>
    <name type="common">Red alga</name>
    <name type="synonym">Porphyridium cruentum</name>
    <dbReference type="NCBI Taxonomy" id="35688"/>
    <lineage>
        <taxon>Eukaryota</taxon>
        <taxon>Rhodophyta</taxon>
        <taxon>Bangiophyceae</taxon>
        <taxon>Porphyridiales</taxon>
        <taxon>Porphyridiaceae</taxon>
        <taxon>Porphyridium</taxon>
    </lineage>
</organism>
<gene>
    <name evidence="1" type="ORF">FVE85_9717</name>
</gene>
<reference evidence="2" key="1">
    <citation type="journal article" date="2019" name="Nat. Commun.">
        <title>Expansion of phycobilisome linker gene families in mesophilic red algae.</title>
        <authorList>
            <person name="Lee J."/>
            <person name="Kim D."/>
            <person name="Bhattacharya D."/>
            <person name="Yoon H.S."/>
        </authorList>
    </citation>
    <scope>NUCLEOTIDE SEQUENCE [LARGE SCALE GENOMIC DNA]</scope>
    <source>
        <strain evidence="2">CCMP 1328</strain>
    </source>
</reference>
<dbReference type="Proteomes" id="UP000324585">
    <property type="component" value="Unassembled WGS sequence"/>
</dbReference>
<dbReference type="EMBL" id="VRMN01000012">
    <property type="protein sequence ID" value="KAA8491670.1"/>
    <property type="molecule type" value="Genomic_DNA"/>
</dbReference>
<comment type="caution">
    <text evidence="1">The sequence shown here is derived from an EMBL/GenBank/DDBJ whole genome shotgun (WGS) entry which is preliminary data.</text>
</comment>
<evidence type="ECO:0000313" key="1">
    <source>
        <dbReference type="EMBL" id="KAA8491670.1"/>
    </source>
</evidence>
<name>A0A5J4YLA2_PORPP</name>
<proteinExistence type="predicted"/>